<dbReference type="GO" id="GO:0009294">
    <property type="term" value="P:DNA-mediated transformation"/>
    <property type="evidence" value="ECO:0007669"/>
    <property type="project" value="InterPro"/>
</dbReference>
<dbReference type="KEGG" id="dpf:ON006_06815"/>
<dbReference type="InterPro" id="IPR036388">
    <property type="entry name" value="WH-like_DNA-bd_sf"/>
</dbReference>
<evidence type="ECO:0000256" key="1">
    <source>
        <dbReference type="ARBA" id="ARBA00006525"/>
    </source>
</evidence>
<dbReference type="SUPFAM" id="SSF102405">
    <property type="entry name" value="MCP/YpsA-like"/>
    <property type="match status" value="1"/>
</dbReference>
<dbReference type="PANTHER" id="PTHR43022">
    <property type="entry name" value="PROTEIN SMF"/>
    <property type="match status" value="1"/>
</dbReference>
<sequence>MLQSAEDEKVFTLALIHTAGIGSVTIRQLISYCGGASHVFLADYKQLIKIPGVGDKVVKAILAKRTLTMAEKELENCNRSGIDLHFFTDPTYPARLKPLYDAPVVLYTKGKFDFNTAISIGIVGTRQISDYGKSVTETIIKDLEPYKAMVVSGLAYGVDITAHRACLKYNLPTLGVMASGLDVIYPAGHQRTGLEMQENGGLVTENALGTKPDFMRFPARNRIIAGLSDVTVVVESAKKGGSLITVEFAQNYHRDVYAVPGMIGSGQSEGCNYLIRDHKASIFTSVEDMVAAMGWGLETEKPDTIPTVQAQCSFEGFTQDEGQILALLKQKGAVQIDELAWQSGMHQNKLATLLLNLEFQGMVRSLPGKKYGLM</sequence>
<comment type="similarity">
    <text evidence="1">Belongs to the DprA/Smf family.</text>
</comment>
<dbReference type="RefSeq" id="WP_244819232.1">
    <property type="nucleotide sequence ID" value="NZ_CP112998.1"/>
</dbReference>
<dbReference type="InterPro" id="IPR041614">
    <property type="entry name" value="DprA_WH"/>
</dbReference>
<evidence type="ECO:0000259" key="3">
    <source>
        <dbReference type="Pfam" id="PF17782"/>
    </source>
</evidence>
<dbReference type="Pfam" id="PF17782">
    <property type="entry name" value="WHD_DprA"/>
    <property type="match status" value="1"/>
</dbReference>
<protein>
    <submittedName>
        <fullName evidence="4">DNA-processing protein DprA</fullName>
    </submittedName>
</protein>
<dbReference type="Proteomes" id="UP001164653">
    <property type="component" value="Chromosome"/>
</dbReference>
<dbReference type="Gene3D" id="1.10.10.10">
    <property type="entry name" value="Winged helix-like DNA-binding domain superfamily/Winged helix DNA-binding domain"/>
    <property type="match status" value="1"/>
</dbReference>
<keyword evidence="5" id="KW-1185">Reference proteome</keyword>
<dbReference type="Pfam" id="PF02481">
    <property type="entry name" value="DNA_processg_A"/>
    <property type="match status" value="1"/>
</dbReference>
<dbReference type="EMBL" id="CP112998">
    <property type="protein sequence ID" value="WAC13660.1"/>
    <property type="molecule type" value="Genomic_DNA"/>
</dbReference>
<dbReference type="AlphaFoldDB" id="A0A9E8NBM2"/>
<dbReference type="InterPro" id="IPR057666">
    <property type="entry name" value="DrpA_SLOG"/>
</dbReference>
<evidence type="ECO:0000313" key="5">
    <source>
        <dbReference type="Proteomes" id="UP001164653"/>
    </source>
</evidence>
<dbReference type="InterPro" id="IPR003488">
    <property type="entry name" value="DprA"/>
</dbReference>
<name>A0A9E8NBM2_9BACT</name>
<dbReference type="Gene3D" id="3.40.50.450">
    <property type="match status" value="1"/>
</dbReference>
<proteinExistence type="inferred from homology"/>
<gene>
    <name evidence="4" type="primary">dprA</name>
    <name evidence="4" type="ORF">ON006_06815</name>
</gene>
<dbReference type="NCBIfam" id="TIGR00732">
    <property type="entry name" value="dprA"/>
    <property type="match status" value="1"/>
</dbReference>
<evidence type="ECO:0000259" key="2">
    <source>
        <dbReference type="Pfam" id="PF02481"/>
    </source>
</evidence>
<dbReference type="PANTHER" id="PTHR43022:SF1">
    <property type="entry name" value="PROTEIN SMF"/>
    <property type="match status" value="1"/>
</dbReference>
<dbReference type="InterPro" id="IPR010994">
    <property type="entry name" value="RuvA_2-like"/>
</dbReference>
<reference evidence="4" key="1">
    <citation type="submission" date="2022-11" db="EMBL/GenBank/DDBJ databases">
        <title>Dyadobacter pollutisoli sp. nov., isolated from plastic dumped soil.</title>
        <authorList>
            <person name="Kim J.M."/>
            <person name="Kim K.R."/>
            <person name="Lee J.K."/>
            <person name="Hao L."/>
            <person name="Jeon C.O."/>
        </authorList>
    </citation>
    <scope>NUCLEOTIDE SEQUENCE</scope>
    <source>
        <strain evidence="4">U1</strain>
    </source>
</reference>
<accession>A0A9E8NBM2</accession>
<evidence type="ECO:0000313" key="4">
    <source>
        <dbReference type="EMBL" id="WAC13660.1"/>
    </source>
</evidence>
<organism evidence="4 5">
    <name type="scientific">Dyadobacter pollutisoli</name>
    <dbReference type="NCBI Taxonomy" id="2910158"/>
    <lineage>
        <taxon>Bacteria</taxon>
        <taxon>Pseudomonadati</taxon>
        <taxon>Bacteroidota</taxon>
        <taxon>Cytophagia</taxon>
        <taxon>Cytophagales</taxon>
        <taxon>Spirosomataceae</taxon>
        <taxon>Dyadobacter</taxon>
    </lineage>
</organism>
<feature type="domain" description="DprA winged helix" evidence="3">
    <location>
        <begin position="318"/>
        <end position="369"/>
    </location>
</feature>
<feature type="domain" description="Smf/DprA SLOG" evidence="2">
    <location>
        <begin position="86"/>
        <end position="292"/>
    </location>
</feature>
<dbReference type="SUPFAM" id="SSF47781">
    <property type="entry name" value="RuvA domain 2-like"/>
    <property type="match status" value="1"/>
</dbReference>